<evidence type="ECO:0000259" key="2">
    <source>
        <dbReference type="PROSITE" id="PS50263"/>
    </source>
</evidence>
<dbReference type="PROSITE" id="PS01227">
    <property type="entry name" value="UPF0012"/>
    <property type="match status" value="1"/>
</dbReference>
<evidence type="ECO:0000313" key="4">
    <source>
        <dbReference type="Proteomes" id="UP000321405"/>
    </source>
</evidence>
<comment type="caution">
    <text evidence="3">The sequence shown here is derived from an EMBL/GenBank/DDBJ whole genome shotgun (WGS) entry which is preliminary data.</text>
</comment>
<sequence>MRIVIGQFAVARSWEDNLARCLDLVEKARARGAGMLVLPEGVLARDPQDPDHVLSTAQSETGPFMTALLHASKALAIVFCVNVPDGAGRFFNTLYCLRDGEITVRYRKLHLYDAFSMQESRLIAPGNSLPPVYDFGGVRCGFLTCYDVRFPEIARHLAVSGAEVLIVPAAWLRGPGKERHWEVMLAARALENTCYVIGAGECGSQNIGHSMVIDPLGTVIAAAGIEETALEVDIDLGRVARAKAVLPVLANRRFADPVLSGSEPR</sequence>
<dbReference type="AlphaFoldDB" id="A0A511BLJ0"/>
<dbReference type="SUPFAM" id="SSF56317">
    <property type="entry name" value="Carbon-nitrogen hydrolase"/>
    <property type="match status" value="1"/>
</dbReference>
<dbReference type="PROSITE" id="PS50263">
    <property type="entry name" value="CN_HYDROLASE"/>
    <property type="match status" value="1"/>
</dbReference>
<protein>
    <submittedName>
        <fullName evidence="3">Hydrolase</fullName>
    </submittedName>
</protein>
<feature type="domain" description="CN hydrolase" evidence="2">
    <location>
        <begin position="1"/>
        <end position="236"/>
    </location>
</feature>
<dbReference type="InterPro" id="IPR047999">
    <property type="entry name" value="De_GSH_amidase"/>
</dbReference>
<reference evidence="3 4" key="1">
    <citation type="submission" date="2019-07" db="EMBL/GenBank/DDBJ databases">
        <title>Whole genome shotgun sequence of Swaminathania salitolerans NBRC 104436.</title>
        <authorList>
            <person name="Hosoyama A."/>
            <person name="Uohara A."/>
            <person name="Ohji S."/>
            <person name="Ichikawa N."/>
        </authorList>
    </citation>
    <scope>NUCLEOTIDE SEQUENCE [LARGE SCALE GENOMIC DNA]</scope>
    <source>
        <strain evidence="3 4">NBRC 104436</strain>
    </source>
</reference>
<evidence type="ECO:0000313" key="3">
    <source>
        <dbReference type="EMBL" id="GEL01209.1"/>
    </source>
</evidence>
<name>A0A511BLJ0_9PROT</name>
<dbReference type="InterPro" id="IPR036526">
    <property type="entry name" value="C-N_Hydrolase_sf"/>
</dbReference>
<dbReference type="Gene3D" id="3.60.110.10">
    <property type="entry name" value="Carbon-nitrogen hydrolase"/>
    <property type="match status" value="1"/>
</dbReference>
<dbReference type="Pfam" id="PF00795">
    <property type="entry name" value="CN_hydrolase"/>
    <property type="match status" value="1"/>
</dbReference>
<dbReference type="Proteomes" id="UP000321405">
    <property type="component" value="Unassembled WGS sequence"/>
</dbReference>
<dbReference type="CDD" id="cd07581">
    <property type="entry name" value="nitrilase_3"/>
    <property type="match status" value="1"/>
</dbReference>
<keyword evidence="4" id="KW-1185">Reference proteome</keyword>
<organism evidence="3 4">
    <name type="scientific">Swaminathania salitolerans</name>
    <dbReference type="NCBI Taxonomy" id="182838"/>
    <lineage>
        <taxon>Bacteria</taxon>
        <taxon>Pseudomonadati</taxon>
        <taxon>Pseudomonadota</taxon>
        <taxon>Alphaproteobacteria</taxon>
        <taxon>Acetobacterales</taxon>
        <taxon>Acetobacteraceae</taxon>
        <taxon>Swaminathania</taxon>
    </lineage>
</organism>
<dbReference type="InterPro" id="IPR001110">
    <property type="entry name" value="UPF0012_CS"/>
</dbReference>
<gene>
    <name evidence="3" type="ORF">SSA02_03720</name>
</gene>
<evidence type="ECO:0000256" key="1">
    <source>
        <dbReference type="ARBA" id="ARBA00010613"/>
    </source>
</evidence>
<comment type="similarity">
    <text evidence="1">Belongs to the carbon-nitrogen hydrolase superfamily. NIT1/NIT2 family.</text>
</comment>
<dbReference type="PANTHER" id="PTHR23088:SF27">
    <property type="entry name" value="DEAMINATED GLUTATHIONE AMIDASE"/>
    <property type="match status" value="1"/>
</dbReference>
<dbReference type="EMBL" id="BJVC01000001">
    <property type="protein sequence ID" value="GEL01209.1"/>
    <property type="molecule type" value="Genomic_DNA"/>
</dbReference>
<keyword evidence="3" id="KW-0378">Hydrolase</keyword>
<dbReference type="InterPro" id="IPR003010">
    <property type="entry name" value="C-N_Hydrolase"/>
</dbReference>
<dbReference type="GO" id="GO:0016787">
    <property type="term" value="F:hydrolase activity"/>
    <property type="evidence" value="ECO:0007669"/>
    <property type="project" value="UniProtKB-KW"/>
</dbReference>
<accession>A0A511BLJ0</accession>
<dbReference type="PANTHER" id="PTHR23088">
    <property type="entry name" value="NITRILASE-RELATED"/>
    <property type="match status" value="1"/>
</dbReference>
<dbReference type="NCBIfam" id="NF033621">
    <property type="entry name" value="de_GSH_amidase"/>
    <property type="match status" value="1"/>
</dbReference>
<dbReference type="OrthoDB" id="9811121at2"/>
<dbReference type="RefSeq" id="WP_147092201.1">
    <property type="nucleotide sequence ID" value="NZ_BJVC01000001.1"/>
</dbReference>
<proteinExistence type="inferred from homology"/>